<feature type="region of interest" description="Disordered" evidence="1">
    <location>
        <begin position="1143"/>
        <end position="1163"/>
    </location>
</feature>
<keyword evidence="3" id="KW-1185">Reference proteome</keyword>
<reference evidence="2" key="1">
    <citation type="submission" date="2020-03" db="EMBL/GenBank/DDBJ databases">
        <authorList>
            <person name="Chebbi M.A."/>
            <person name="Drezen J.M."/>
        </authorList>
    </citation>
    <scope>NUCLEOTIDE SEQUENCE</scope>
    <source>
        <tissue evidence="2">Whole body</tissue>
    </source>
</reference>
<evidence type="ECO:0000313" key="3">
    <source>
        <dbReference type="Proteomes" id="UP000729913"/>
    </source>
</evidence>
<comment type="caution">
    <text evidence="2">The sequence shown here is derived from an EMBL/GenBank/DDBJ whole genome shotgun (WGS) entry which is preliminary data.</text>
</comment>
<gene>
    <name evidence="2" type="ORF">G9C98_007826</name>
</gene>
<feature type="compositionally biased region" description="Low complexity" evidence="1">
    <location>
        <begin position="1113"/>
        <end position="1125"/>
    </location>
</feature>
<feature type="region of interest" description="Disordered" evidence="1">
    <location>
        <begin position="996"/>
        <end position="1015"/>
    </location>
</feature>
<name>A0A8J5QVA0_9HYME</name>
<feature type="compositionally biased region" description="Basic and acidic residues" evidence="1">
    <location>
        <begin position="306"/>
        <end position="318"/>
    </location>
</feature>
<accession>A0A8J5QVA0</accession>
<reference evidence="2" key="2">
    <citation type="submission" date="2021-04" db="EMBL/GenBank/DDBJ databases">
        <title>Genome-wide patterns of bracovirus chromosomal integration into multiple host tissues during parasitism.</title>
        <authorList>
            <person name="Chebbi M.A.C."/>
        </authorList>
    </citation>
    <scope>NUCLEOTIDE SEQUENCE</scope>
    <source>
        <tissue evidence="2">Whole body</tissue>
    </source>
</reference>
<feature type="compositionally biased region" description="Low complexity" evidence="1">
    <location>
        <begin position="1304"/>
        <end position="1333"/>
    </location>
</feature>
<evidence type="ECO:0000256" key="1">
    <source>
        <dbReference type="SAM" id="MobiDB-lite"/>
    </source>
</evidence>
<feature type="compositionally biased region" description="Low complexity" evidence="1">
    <location>
        <begin position="1351"/>
        <end position="1365"/>
    </location>
</feature>
<feature type="compositionally biased region" description="Polar residues" evidence="1">
    <location>
        <begin position="673"/>
        <end position="687"/>
    </location>
</feature>
<dbReference type="Proteomes" id="UP000729913">
    <property type="component" value="Unassembled WGS sequence"/>
</dbReference>
<protein>
    <submittedName>
        <fullName evidence="2">Uncharacterized protein</fullName>
    </submittedName>
</protein>
<feature type="compositionally biased region" description="Polar residues" evidence="1">
    <location>
        <begin position="1085"/>
        <end position="1095"/>
    </location>
</feature>
<feature type="region of interest" description="Disordered" evidence="1">
    <location>
        <begin position="1071"/>
        <end position="1125"/>
    </location>
</feature>
<proteinExistence type="predicted"/>
<feature type="compositionally biased region" description="Gly residues" evidence="1">
    <location>
        <begin position="720"/>
        <end position="733"/>
    </location>
</feature>
<organism evidence="2 3">
    <name type="scientific">Cotesia typhae</name>
    <dbReference type="NCBI Taxonomy" id="2053667"/>
    <lineage>
        <taxon>Eukaryota</taxon>
        <taxon>Metazoa</taxon>
        <taxon>Ecdysozoa</taxon>
        <taxon>Arthropoda</taxon>
        <taxon>Hexapoda</taxon>
        <taxon>Insecta</taxon>
        <taxon>Pterygota</taxon>
        <taxon>Neoptera</taxon>
        <taxon>Endopterygota</taxon>
        <taxon>Hymenoptera</taxon>
        <taxon>Apocrita</taxon>
        <taxon>Ichneumonoidea</taxon>
        <taxon>Braconidae</taxon>
        <taxon>Microgastrinae</taxon>
        <taxon>Cotesia</taxon>
    </lineage>
</organism>
<dbReference type="EMBL" id="JAAOIC020000067">
    <property type="protein sequence ID" value="KAG8034750.1"/>
    <property type="molecule type" value="Genomic_DNA"/>
</dbReference>
<evidence type="ECO:0000313" key="2">
    <source>
        <dbReference type="EMBL" id="KAG8034750.1"/>
    </source>
</evidence>
<sequence length="1890" mass="207683">MCYKTPVEASPFSRISVKMQVTTSVLLWALFSIAQIDAKPLEIGSSEVSRTDVTKQQVGDALQTTKLQDVGSSRYRSSGRTRNIYEPNNNNNNNYYYYYKILNQSNFTPGIINNIKTKSSRRSRLPTNWINFNAITSTTVPLLQAKEISLKDTRIRNESRLLHAIALNPLNSLSLDKLKTKVKNTIVNSTKFFSSSSSSSLKSPSKNNEYIFVKPNMSFIVANSTKKKPPKINTTNIGTKTNKTIVSGNKKYPVIKNPVISTVYLKNWPNDPLRNEQDLLNYQKYTSPYPTYSNIENNPVKNVNSKLDKPVLSNKDKPSSAINSWSPSSNLTHYEDPLLQPSVQEIIKWLQIPPFSNHPHIAINSATTGAVSNVFTPSVTSIQPVFYTNTQPPSVDENANDFQLLENLDAVSNNPNLGIALDPLEIFDSQESIEAVKNKTETSIITLTDAPTSTDLPTEPTVIQRPVFRPVSEITQNTVVHIINPLSKKRNVTVSEGKVPFKDELNSPPNVHITFASENDTKSATNLKDTSDNLCPTITINSITKVNNTIQSKQGCTDLNIIINSQLLSTHNFNGVLGGDESGIDKHVNGEAVITSTDSNSTLTLDHPSSVQADPDRNDLFDAAVVDDESESEGPYDVNQESNYLIGDDDDVPSESVFSDGVQNDFADAGPSETAQVISGSSDAVGNSNGGLAGSALSRPSRPGLPNIGNPLSNLASGSNSGGSNGNGGGSGGSTSLAALEEDDDDDDDFDFSTLSVLEGITNVFTYLTVLNPLNYGIFSLAAAPFAALAAGIVGVSAIFFPWAFASGLNFGRAADTVTILFRPSLEDFVKQSISRYQNVSENEASGTGVRDFKGYQYIDQSLKTVATQLLNVSNLEDLSTEPDKSKLPKIESKLNLLIRKPDNNVKETSSDLEIFGSVKKSSEINLEPHSFGRPVNSKFGFFQSSHPGQAMAITEEELERELATARTTTHKTPVTTVGGISTWILLSAPSSTLKTPISSESKNPQKVTETKTLSTTSAAKLSSTTIRVETSVKTTVATEKPTPQILPVASALKQTTMVNNHMEKVTMIDSSTTPRTETTESIKYKTSTALPSTTEDNDDEEIRKTTTKKVKGNNSGSGSTTPKSTTIIMKTTAMKVSRPNLLNRSTRPPAIRKPSIKSNNTKTTVNATPKIEKVTFRPVQMITNKNSQAKPSFVSKLQATLHTNSDASSSVVTSNDKEEINATDVKVKTKPAKTNVLKVHLKKPVDSQTTIEIKPIKVNAPVLTIEKVDDKKDYLQSDESVKFKDPIDVKFDFNPELTKIVESSTRVSSSSSVSSASSSSSSSSSTSLSSTTKRPKNKRKKNKLRRRKPSTTLAPSISSSPSPADNNVENIIKESTDISIQESKIVPESKVTNNNNTKTNNKKKQVAKPIGTQIYQFLSREVMPSVGVMSLVGLGLGLASYFLYPFGGTIARRNYEVEPNYKYNVDEYGGNYGQSEEEVLSKVYLGMNNNNNNHNNNNNNYNHKNSKYNVGGNKNVDKNYYRYQAYDGAYIDSYTTRRNTVADSRFSTSAVPVYRPDAPFYDNHYNRDNEFKYPDLPTTPNYYERQTKPQFINSQASGDRKFVVGNIPKEYPYDNQRLPVISTTTTTTTENIQQTDFEKEIAEKLNFVKNPIADNFGSDSHAGIVETSALKADAPQYDDIEITPTAVVVEHGPRAIKLEKLITRQKRESVIQQIPAKSEIEKSEQEDDLSNEILDIIDSAVTEKPIKYMGNEVTGEKEKVTESDKNLDDGLIKNSGDKIDNSELEEVDVKNETKNLKNSTLSNEYLPVLNVTDETVKFNSTTESNENDFNGTLSDSIPTKPVLEKFNFFNFVKTVAEVKLRVGLSILKHAGENFAKYIGNIQKRLNGDQ</sequence>
<dbReference type="OrthoDB" id="6623421at2759"/>
<feature type="region of interest" description="Disordered" evidence="1">
    <location>
        <begin position="1303"/>
        <end position="1369"/>
    </location>
</feature>
<feature type="region of interest" description="Disordered" evidence="1">
    <location>
        <begin position="300"/>
        <end position="328"/>
    </location>
</feature>
<feature type="compositionally biased region" description="Polar residues" evidence="1">
    <location>
        <begin position="996"/>
        <end position="1008"/>
    </location>
</feature>
<feature type="compositionally biased region" description="Basic residues" evidence="1">
    <location>
        <begin position="1334"/>
        <end position="1350"/>
    </location>
</feature>
<feature type="region of interest" description="Disordered" evidence="1">
    <location>
        <begin position="1756"/>
        <end position="1775"/>
    </location>
</feature>
<feature type="compositionally biased region" description="Low complexity" evidence="1">
    <location>
        <begin position="319"/>
        <end position="328"/>
    </location>
</feature>
<feature type="region of interest" description="Disordered" evidence="1">
    <location>
        <begin position="627"/>
        <end position="745"/>
    </location>
</feature>